<dbReference type="EMBL" id="UAPV01000001">
    <property type="protein sequence ID" value="SPT70344.1"/>
    <property type="molecule type" value="Genomic_DNA"/>
</dbReference>
<gene>
    <name evidence="1" type="ORF">NCTC13093_01756</name>
</gene>
<organism evidence="1 2">
    <name type="scientific">Anaerobiospirillum thomasii</name>
    <dbReference type="NCBI Taxonomy" id="179995"/>
    <lineage>
        <taxon>Bacteria</taxon>
        <taxon>Pseudomonadati</taxon>
        <taxon>Pseudomonadota</taxon>
        <taxon>Gammaproteobacteria</taxon>
        <taxon>Aeromonadales</taxon>
        <taxon>Succinivibrionaceae</taxon>
        <taxon>Anaerobiospirillum</taxon>
    </lineage>
</organism>
<proteinExistence type="predicted"/>
<accession>A0A2X0V7B9</accession>
<protein>
    <submittedName>
        <fullName evidence="1">Uncharacterized protein</fullName>
    </submittedName>
</protein>
<dbReference type="RefSeq" id="WP_113744430.1">
    <property type="nucleotide sequence ID" value="NZ_UAPV01000001.1"/>
</dbReference>
<dbReference type="AlphaFoldDB" id="A0A2X0V7B9"/>
<reference evidence="1 2" key="1">
    <citation type="submission" date="2018-06" db="EMBL/GenBank/DDBJ databases">
        <authorList>
            <consortium name="Pathogen Informatics"/>
            <person name="Doyle S."/>
        </authorList>
    </citation>
    <scope>NUCLEOTIDE SEQUENCE [LARGE SCALE GENOMIC DNA]</scope>
    <source>
        <strain evidence="1 2">NCTC13093</strain>
    </source>
</reference>
<dbReference type="Proteomes" id="UP000250086">
    <property type="component" value="Unassembled WGS sequence"/>
</dbReference>
<evidence type="ECO:0000313" key="1">
    <source>
        <dbReference type="EMBL" id="SPT70344.1"/>
    </source>
</evidence>
<name>A0A2X0V7B9_9GAMM</name>
<evidence type="ECO:0000313" key="2">
    <source>
        <dbReference type="Proteomes" id="UP000250086"/>
    </source>
</evidence>
<sequence>MPLNVNSIGSGNYVQVIQSAKNRQRIDEQQQQIQKENDVVIASFVQERLVAAQLPSDISAASARQEMYVAYDTAKKQHNDFKSQQNEKQQIDLKTQAQLGAYETVSNQESRDNLQKMLGISIYV</sequence>
<keyword evidence="2" id="KW-1185">Reference proteome</keyword>